<sequence>MNNEKRAKAVFLPSDSVTAIFYRLMREKGEDPANYQVVSCNKEKPYLEGLYPSPKSIDIQSSLIGTKAAARLLERLGDPSLLRETILISPRF</sequence>
<dbReference type="RefSeq" id="WP_274151864.1">
    <property type="nucleotide sequence ID" value="NZ_CP117812.1"/>
</dbReference>
<evidence type="ECO:0008006" key="3">
    <source>
        <dbReference type="Google" id="ProtNLM"/>
    </source>
</evidence>
<organism evidence="1 2">
    <name type="scientific">Lentisphaera profundi</name>
    <dbReference type="NCBI Taxonomy" id="1658616"/>
    <lineage>
        <taxon>Bacteria</taxon>
        <taxon>Pseudomonadati</taxon>
        <taxon>Lentisphaerota</taxon>
        <taxon>Lentisphaeria</taxon>
        <taxon>Lentisphaerales</taxon>
        <taxon>Lentisphaeraceae</taxon>
        <taxon>Lentisphaera</taxon>
    </lineage>
</organism>
<name>A0ABY7VUS5_9BACT</name>
<dbReference type="EMBL" id="CP117812">
    <property type="protein sequence ID" value="WDE97462.1"/>
    <property type="molecule type" value="Genomic_DNA"/>
</dbReference>
<accession>A0ABY7VUS5</accession>
<evidence type="ECO:0000313" key="2">
    <source>
        <dbReference type="Proteomes" id="UP001214250"/>
    </source>
</evidence>
<dbReference type="SUPFAM" id="SSF53822">
    <property type="entry name" value="Periplasmic binding protein-like I"/>
    <property type="match status" value="1"/>
</dbReference>
<gene>
    <name evidence="1" type="ORF">PQO03_16670</name>
</gene>
<keyword evidence="2" id="KW-1185">Reference proteome</keyword>
<protein>
    <recommendedName>
        <fullName evidence="3">Periplasmic binding protein/LacI sugar binding domain-containing protein</fullName>
    </recommendedName>
</protein>
<dbReference type="Gene3D" id="3.40.50.2300">
    <property type="match status" value="1"/>
</dbReference>
<reference evidence="1 2" key="1">
    <citation type="submission" date="2023-02" db="EMBL/GenBank/DDBJ databases">
        <title>Genome sequence of Lentisphaera profundi SAORIC-696.</title>
        <authorList>
            <person name="Kim e."/>
            <person name="Cho J.-C."/>
            <person name="Choi A."/>
            <person name="Kang I."/>
        </authorList>
    </citation>
    <scope>NUCLEOTIDE SEQUENCE [LARGE SCALE GENOMIC DNA]</scope>
    <source>
        <strain evidence="1 2">SAORIC-696</strain>
    </source>
</reference>
<dbReference type="Proteomes" id="UP001214250">
    <property type="component" value="Chromosome 2"/>
</dbReference>
<dbReference type="InterPro" id="IPR028082">
    <property type="entry name" value="Peripla_BP_I"/>
</dbReference>
<evidence type="ECO:0000313" key="1">
    <source>
        <dbReference type="EMBL" id="WDE97462.1"/>
    </source>
</evidence>
<proteinExistence type="predicted"/>